<dbReference type="EMBL" id="CDMZ01000333">
    <property type="protein sequence ID" value="CEM12023.1"/>
    <property type="molecule type" value="Genomic_DNA"/>
</dbReference>
<evidence type="ECO:0000256" key="1">
    <source>
        <dbReference type="SAM" id="MobiDB-lite"/>
    </source>
</evidence>
<evidence type="ECO:0000313" key="2">
    <source>
        <dbReference type="EMBL" id="CEM12023.1"/>
    </source>
</evidence>
<reference evidence="2" key="1">
    <citation type="submission" date="2014-11" db="EMBL/GenBank/DDBJ databases">
        <authorList>
            <person name="Otto D Thomas"/>
            <person name="Naeem Raeece"/>
        </authorList>
    </citation>
    <scope>NUCLEOTIDE SEQUENCE</scope>
</reference>
<gene>
    <name evidence="2" type="ORF">Cvel_16737</name>
</gene>
<proteinExistence type="predicted"/>
<dbReference type="VEuPathDB" id="CryptoDB:Cvel_16737"/>
<organism evidence="2">
    <name type="scientific">Chromera velia CCMP2878</name>
    <dbReference type="NCBI Taxonomy" id="1169474"/>
    <lineage>
        <taxon>Eukaryota</taxon>
        <taxon>Sar</taxon>
        <taxon>Alveolata</taxon>
        <taxon>Colpodellida</taxon>
        <taxon>Chromeraceae</taxon>
        <taxon>Chromera</taxon>
    </lineage>
</organism>
<accession>A0A0G4FGN7</accession>
<feature type="region of interest" description="Disordered" evidence="1">
    <location>
        <begin position="403"/>
        <end position="427"/>
    </location>
</feature>
<feature type="compositionally biased region" description="Low complexity" evidence="1">
    <location>
        <begin position="221"/>
        <end position="245"/>
    </location>
</feature>
<protein>
    <submittedName>
        <fullName evidence="2">Uncharacterized protein</fullName>
    </submittedName>
</protein>
<sequence>MSKEVRAPAWITWRSTSQLECYHLHLKAGFKETKAGLVLGDGIILERAFLHNCNIGRRRGQATPGLFGSDFSDGITTHDRHALLFKEECEVGMAAFVALLRRPKRGGVEERGEGESEGAISSAAQAGSRAESSSWQYIPVEANWGLQAAFDRDLQILIDADLEEEREKAEKSQGEEENESALLQLPSEFADVADLTRQALFEEIENDLAEVQDARSFSASSSLSSSSASSSSSSSSSSLSSSSSSDPVAPVKSIKLQWLSLLERAATYPSGEMAKKVIECADRVGHDNAVAVFIAYMKEYRAEVKSERSSPLKWTSVGLIKKFLLKNCSREVGRDAVFAGRVEEERRIFLNAVTSQSLPSGHFPSPPRPSGLTNQDALLASEEAVEAPQREVNTYLRDAQQAKKWSELDSDEEKKEKEQNGGKKPRECPLCGVFPLPASHHPRLAPRGTDVKQSKKDALVYCPLTWPDLNHYLDVVLPIRLRIREHEGDAVGCFSCGVLFESPDHGHWIPSETERREGDVRLPFVFWCPKKDAEKTPQEWYAEKKKGQKRTFKASQSRTAS</sequence>
<feature type="region of interest" description="Disordered" evidence="1">
    <location>
        <begin position="221"/>
        <end position="248"/>
    </location>
</feature>
<feature type="region of interest" description="Disordered" evidence="1">
    <location>
        <begin position="538"/>
        <end position="561"/>
    </location>
</feature>
<dbReference type="AlphaFoldDB" id="A0A0G4FGN7"/>
<name>A0A0G4FGN7_9ALVE</name>